<evidence type="ECO:0000313" key="1">
    <source>
        <dbReference type="EMBL" id="JAD71625.1"/>
    </source>
</evidence>
<accession>A0A0A9CE49</accession>
<dbReference type="EMBL" id="GBRH01226270">
    <property type="protein sequence ID" value="JAD71625.1"/>
    <property type="molecule type" value="Transcribed_RNA"/>
</dbReference>
<reference evidence="1" key="1">
    <citation type="submission" date="2014-09" db="EMBL/GenBank/DDBJ databases">
        <authorList>
            <person name="Magalhaes I.L.F."/>
            <person name="Oliveira U."/>
            <person name="Santos F.R."/>
            <person name="Vidigal T.H.D.A."/>
            <person name="Brescovit A.D."/>
            <person name="Santos A.J."/>
        </authorList>
    </citation>
    <scope>NUCLEOTIDE SEQUENCE</scope>
    <source>
        <tissue evidence="1">Shoot tissue taken approximately 20 cm above the soil surface</tissue>
    </source>
</reference>
<proteinExistence type="predicted"/>
<reference evidence="1" key="2">
    <citation type="journal article" date="2015" name="Data Brief">
        <title>Shoot transcriptome of the giant reed, Arundo donax.</title>
        <authorList>
            <person name="Barrero R.A."/>
            <person name="Guerrero F.D."/>
            <person name="Moolhuijzen P."/>
            <person name="Goolsby J.A."/>
            <person name="Tidwell J."/>
            <person name="Bellgard S.E."/>
            <person name="Bellgard M.I."/>
        </authorList>
    </citation>
    <scope>NUCLEOTIDE SEQUENCE</scope>
    <source>
        <tissue evidence="1">Shoot tissue taken approximately 20 cm above the soil surface</tissue>
    </source>
</reference>
<protein>
    <submittedName>
        <fullName evidence="1">Uncharacterized protein</fullName>
    </submittedName>
</protein>
<dbReference type="AlphaFoldDB" id="A0A0A9CE49"/>
<organism evidence="1">
    <name type="scientific">Arundo donax</name>
    <name type="common">Giant reed</name>
    <name type="synonym">Donax arundinaceus</name>
    <dbReference type="NCBI Taxonomy" id="35708"/>
    <lineage>
        <taxon>Eukaryota</taxon>
        <taxon>Viridiplantae</taxon>
        <taxon>Streptophyta</taxon>
        <taxon>Embryophyta</taxon>
        <taxon>Tracheophyta</taxon>
        <taxon>Spermatophyta</taxon>
        <taxon>Magnoliopsida</taxon>
        <taxon>Liliopsida</taxon>
        <taxon>Poales</taxon>
        <taxon>Poaceae</taxon>
        <taxon>PACMAD clade</taxon>
        <taxon>Arundinoideae</taxon>
        <taxon>Arundineae</taxon>
        <taxon>Arundo</taxon>
    </lineage>
</organism>
<name>A0A0A9CE49_ARUDO</name>
<sequence length="25" mass="2796">MTEFARSATGYTNSVTLKQISQSFQ</sequence>